<evidence type="ECO:0000256" key="4">
    <source>
        <dbReference type="ARBA" id="ARBA00023015"/>
    </source>
</evidence>
<dbReference type="AlphaFoldDB" id="A0A8C9UNY7"/>
<feature type="domain" description="SANT" evidence="14">
    <location>
        <begin position="336"/>
        <end position="371"/>
    </location>
</feature>
<reference evidence="15" key="2">
    <citation type="submission" date="2025-09" db="UniProtKB">
        <authorList>
            <consortium name="Ensembl"/>
        </authorList>
    </citation>
    <scope>IDENTIFICATION</scope>
</reference>
<dbReference type="SUPFAM" id="SSF46689">
    <property type="entry name" value="Homeodomain-like"/>
    <property type="match status" value="2"/>
</dbReference>
<evidence type="ECO:0000256" key="11">
    <source>
        <dbReference type="SAM" id="Coils"/>
    </source>
</evidence>
<feature type="compositionally biased region" description="Basic residues" evidence="12">
    <location>
        <begin position="248"/>
        <end position="260"/>
    </location>
</feature>
<dbReference type="InterPro" id="IPR009057">
    <property type="entry name" value="Homeodomain-like_sf"/>
</dbReference>
<feature type="coiled-coil region" evidence="11">
    <location>
        <begin position="284"/>
        <end position="311"/>
    </location>
</feature>
<dbReference type="PROSITE" id="PS51156">
    <property type="entry name" value="ELM2"/>
    <property type="match status" value="1"/>
</dbReference>
<dbReference type="FunFam" id="1.20.58.1880:FF:000001">
    <property type="entry name" value="REST corepressor 1"/>
    <property type="match status" value="1"/>
</dbReference>
<evidence type="ECO:0000256" key="2">
    <source>
        <dbReference type="ARBA" id="ARBA00022491"/>
    </source>
</evidence>
<feature type="compositionally biased region" description="Pro residues" evidence="12">
    <location>
        <begin position="471"/>
        <end position="490"/>
    </location>
</feature>
<evidence type="ECO:0000256" key="8">
    <source>
        <dbReference type="ARBA" id="ARBA00037180"/>
    </source>
</evidence>
<dbReference type="Gene3D" id="1.20.58.1880">
    <property type="match status" value="1"/>
</dbReference>
<dbReference type="GO" id="GO:0000118">
    <property type="term" value="C:histone deacetylase complex"/>
    <property type="evidence" value="ECO:0007669"/>
    <property type="project" value="TreeGrafter"/>
</dbReference>
<comment type="similarity">
    <text evidence="9">Belongs to the CoREST family.</text>
</comment>
<dbReference type="InterPro" id="IPR017884">
    <property type="entry name" value="SANT_dom"/>
</dbReference>
<dbReference type="InterPro" id="IPR051066">
    <property type="entry name" value="Trans_reg/Corepressor"/>
</dbReference>
<dbReference type="FunFam" id="4.10.1240.50:FF:000002">
    <property type="entry name" value="REST corepressor isoform X1"/>
    <property type="match status" value="1"/>
</dbReference>
<dbReference type="InterPro" id="IPR000949">
    <property type="entry name" value="ELM2_dom"/>
</dbReference>
<dbReference type="Proteomes" id="UP000694422">
    <property type="component" value="Unplaced"/>
</dbReference>
<evidence type="ECO:0000256" key="6">
    <source>
        <dbReference type="ARBA" id="ARBA00023163"/>
    </source>
</evidence>
<dbReference type="GO" id="GO:0003714">
    <property type="term" value="F:transcription corepressor activity"/>
    <property type="evidence" value="ECO:0007669"/>
    <property type="project" value="TreeGrafter"/>
</dbReference>
<dbReference type="InterPro" id="IPR049048">
    <property type="entry name" value="REST_helical"/>
</dbReference>
<feature type="region of interest" description="Disordered" evidence="12">
    <location>
        <begin position="1"/>
        <end position="43"/>
    </location>
</feature>
<comment type="function">
    <text evidence="8">May act as a component of a corepressor complex that represses transcription.</text>
</comment>
<keyword evidence="3" id="KW-0677">Repeat</keyword>
<accession>A0A8C9UNY7</accession>
<dbReference type="GO" id="GO:0005667">
    <property type="term" value="C:transcription regulator complex"/>
    <property type="evidence" value="ECO:0007669"/>
    <property type="project" value="TreeGrafter"/>
</dbReference>
<feature type="region of interest" description="Disordered" evidence="12">
    <location>
        <begin position="185"/>
        <end position="264"/>
    </location>
</feature>
<evidence type="ECO:0000259" key="13">
    <source>
        <dbReference type="PROSITE" id="PS51156"/>
    </source>
</evidence>
<keyword evidence="7" id="KW-0539">Nucleus</keyword>
<dbReference type="CDD" id="cd00167">
    <property type="entry name" value="SANT"/>
    <property type="match status" value="1"/>
</dbReference>
<proteinExistence type="inferred from homology"/>
<keyword evidence="5 11" id="KW-0175">Coiled coil</keyword>
<feature type="domain" description="SANT" evidence="14">
    <location>
        <begin position="130"/>
        <end position="181"/>
    </location>
</feature>
<dbReference type="FunFam" id="1.10.10.60:FF:000033">
    <property type="entry name" value="REST corepressor 3"/>
    <property type="match status" value="1"/>
</dbReference>
<dbReference type="PROSITE" id="PS51293">
    <property type="entry name" value="SANT"/>
    <property type="match status" value="2"/>
</dbReference>
<evidence type="ECO:0000256" key="5">
    <source>
        <dbReference type="ARBA" id="ARBA00023054"/>
    </source>
</evidence>
<dbReference type="Gene3D" id="1.10.10.60">
    <property type="entry name" value="Homeodomain-like"/>
    <property type="match status" value="1"/>
</dbReference>
<dbReference type="Pfam" id="PF01448">
    <property type="entry name" value="ELM2"/>
    <property type="match status" value="1"/>
</dbReference>
<evidence type="ECO:0000256" key="3">
    <source>
        <dbReference type="ARBA" id="ARBA00022737"/>
    </source>
</evidence>
<feature type="domain" description="ELM2" evidence="13">
    <location>
        <begin position="44"/>
        <end position="129"/>
    </location>
</feature>
<evidence type="ECO:0000256" key="1">
    <source>
        <dbReference type="ARBA" id="ARBA00004123"/>
    </source>
</evidence>
<comment type="subcellular location">
    <subcellularLocation>
        <location evidence="1">Nucleus</location>
    </subcellularLocation>
</comment>
<keyword evidence="2" id="KW-0678">Repressor</keyword>
<dbReference type="Pfam" id="PF20878">
    <property type="entry name" value="REST_helical"/>
    <property type="match status" value="1"/>
</dbReference>
<keyword evidence="6" id="KW-0804">Transcription</keyword>
<dbReference type="Ensembl" id="ENSSDAT00000011579.1">
    <property type="protein sequence ID" value="ENSSDAP00000010190.1"/>
    <property type="gene ID" value="ENSSDAG00000009190.1"/>
</dbReference>
<dbReference type="GO" id="GO:0006357">
    <property type="term" value="P:regulation of transcription by RNA polymerase II"/>
    <property type="evidence" value="ECO:0007669"/>
    <property type="project" value="TreeGrafter"/>
</dbReference>
<dbReference type="Gene3D" id="4.10.1240.50">
    <property type="match status" value="1"/>
</dbReference>
<evidence type="ECO:0000256" key="10">
    <source>
        <dbReference type="ARBA" id="ARBA00040517"/>
    </source>
</evidence>
<dbReference type="PANTHER" id="PTHR16089:SF12">
    <property type="entry name" value="REST COREPRESSOR 2"/>
    <property type="match status" value="1"/>
</dbReference>
<dbReference type="SMART" id="SM00717">
    <property type="entry name" value="SANT"/>
    <property type="match status" value="2"/>
</dbReference>
<evidence type="ECO:0000256" key="12">
    <source>
        <dbReference type="SAM" id="MobiDB-lite"/>
    </source>
</evidence>
<dbReference type="InterPro" id="IPR001005">
    <property type="entry name" value="SANT/Myb"/>
</dbReference>
<protein>
    <recommendedName>
        <fullName evidence="10">REST corepressor 2</fullName>
    </recommendedName>
</protein>
<keyword evidence="16" id="KW-1185">Reference proteome</keyword>
<dbReference type="SMART" id="SM01189">
    <property type="entry name" value="ELM2"/>
    <property type="match status" value="1"/>
</dbReference>
<reference evidence="15" key="1">
    <citation type="submission" date="2025-08" db="UniProtKB">
        <authorList>
            <consortium name="Ensembl"/>
        </authorList>
    </citation>
    <scope>IDENTIFICATION</scope>
</reference>
<organism evidence="15 16">
    <name type="scientific">Spermophilus dauricus</name>
    <name type="common">Daurian ground squirrel</name>
    <dbReference type="NCBI Taxonomy" id="99837"/>
    <lineage>
        <taxon>Eukaryota</taxon>
        <taxon>Metazoa</taxon>
        <taxon>Chordata</taxon>
        <taxon>Craniata</taxon>
        <taxon>Vertebrata</taxon>
        <taxon>Euteleostomi</taxon>
        <taxon>Mammalia</taxon>
        <taxon>Eutheria</taxon>
        <taxon>Euarchontoglires</taxon>
        <taxon>Glires</taxon>
        <taxon>Rodentia</taxon>
        <taxon>Sciuromorpha</taxon>
        <taxon>Sciuridae</taxon>
        <taxon>Xerinae</taxon>
        <taxon>Marmotini</taxon>
        <taxon>Spermophilus</taxon>
    </lineage>
</organism>
<evidence type="ECO:0000313" key="15">
    <source>
        <dbReference type="Ensembl" id="ENSSDAP00000010190.1"/>
    </source>
</evidence>
<sequence length="490" mass="54436">MPSVMEKPSAGSGILSRSRAKTAPNGGQPHSEDDSSEEEHSHDSMIRVGTNYQAVIPECKPESPARYSNKELKGMLVWSPNHCVSDAKLDKYIAMAKEKHGYNIEQALGMLLWHKHDVEKSLADLANFTPFPDEWTVEDKVLFEQAFGFHGKCFQRIQQMLPDKLIPSLVKYYYSWKKTRSRTSVMDRQARRLGGRKDKEDSDELEEGRGAVSEGEPDAGDPKREPLPSRPLNTRPGPGKKEVQVSQYRHHPLRTRRRPPKGMYLSPEGLTAVSGSPDLANLTLRGLDSQLISLKRQVQSMKQANSSLRQALEGGIDPLRPPEDIHTFAALSTLAAIRRYGKDFGAIAEVIGNKTLTQVKTFFVSYRRRFNLEEVLQEWEAEQDGAPGAPVPMEQARRGAPLPAPALEEDDEVRRGTKPSRGGEVPRVPRGWPGGKHKRSSHSFLFPQVQITSVPLIRPALPASRHSARPGPQPPPTLIGAPLEPPAPSL</sequence>
<dbReference type="PANTHER" id="PTHR16089">
    <property type="entry name" value="REST COREPRESSOR COREST PROTEIN-RELATED"/>
    <property type="match status" value="1"/>
</dbReference>
<name>A0A8C9UNY7_SPEDA</name>
<evidence type="ECO:0000256" key="9">
    <source>
        <dbReference type="ARBA" id="ARBA00038011"/>
    </source>
</evidence>
<evidence type="ECO:0000313" key="16">
    <source>
        <dbReference type="Proteomes" id="UP000694422"/>
    </source>
</evidence>
<evidence type="ECO:0000256" key="7">
    <source>
        <dbReference type="ARBA" id="ARBA00023242"/>
    </source>
</evidence>
<keyword evidence="4" id="KW-0805">Transcription regulation</keyword>
<evidence type="ECO:0000259" key="14">
    <source>
        <dbReference type="PROSITE" id="PS51293"/>
    </source>
</evidence>
<feature type="compositionally biased region" description="Basic and acidic residues" evidence="12">
    <location>
        <begin position="30"/>
        <end position="43"/>
    </location>
</feature>
<feature type="region of interest" description="Disordered" evidence="12">
    <location>
        <begin position="381"/>
        <end position="490"/>
    </location>
</feature>